<dbReference type="SUPFAM" id="SSF103088">
    <property type="entry name" value="OmpA-like"/>
    <property type="match status" value="1"/>
</dbReference>
<keyword evidence="3" id="KW-0998">Cell outer membrane</keyword>
<dbReference type="InterPro" id="IPR036737">
    <property type="entry name" value="OmpA-like_sf"/>
</dbReference>
<evidence type="ECO:0000313" key="7">
    <source>
        <dbReference type="Proteomes" id="UP000664807"/>
    </source>
</evidence>
<dbReference type="Gene3D" id="2.60.40.1120">
    <property type="entry name" value="Carboxypeptidase-like, regulatory domain"/>
    <property type="match status" value="1"/>
</dbReference>
<evidence type="ECO:0000256" key="4">
    <source>
        <dbReference type="PROSITE-ProRule" id="PRU00473"/>
    </source>
</evidence>
<dbReference type="InterPro" id="IPR011990">
    <property type="entry name" value="TPR-like_helical_dom_sf"/>
</dbReference>
<dbReference type="InterPro" id="IPR011659">
    <property type="entry name" value="WD40"/>
</dbReference>
<dbReference type="InterPro" id="IPR006664">
    <property type="entry name" value="OMP_bac"/>
</dbReference>
<evidence type="ECO:0000256" key="3">
    <source>
        <dbReference type="ARBA" id="ARBA00023237"/>
    </source>
</evidence>
<keyword evidence="2 4" id="KW-0472">Membrane</keyword>
<dbReference type="PROSITE" id="PS51123">
    <property type="entry name" value="OMPA_2"/>
    <property type="match status" value="1"/>
</dbReference>
<dbReference type="InterPro" id="IPR050330">
    <property type="entry name" value="Bact_OuterMem_StrucFunc"/>
</dbReference>
<gene>
    <name evidence="6" type="ORF">J0654_10510</name>
</gene>
<comment type="subcellular location">
    <subcellularLocation>
        <location evidence="1">Cell outer membrane</location>
    </subcellularLocation>
</comment>
<accession>A0ABS3FFZ2</accession>
<dbReference type="PANTHER" id="PTHR30329">
    <property type="entry name" value="STATOR ELEMENT OF FLAGELLAR MOTOR COMPLEX"/>
    <property type="match status" value="1"/>
</dbReference>
<proteinExistence type="predicted"/>
<protein>
    <submittedName>
        <fullName evidence="6">OmpA family protein</fullName>
    </submittedName>
</protein>
<evidence type="ECO:0000256" key="1">
    <source>
        <dbReference type="ARBA" id="ARBA00004442"/>
    </source>
</evidence>
<evidence type="ECO:0000259" key="5">
    <source>
        <dbReference type="PROSITE" id="PS51123"/>
    </source>
</evidence>
<dbReference type="Pfam" id="PF07676">
    <property type="entry name" value="PD40"/>
    <property type="match status" value="2"/>
</dbReference>
<dbReference type="Gene3D" id="2.120.10.30">
    <property type="entry name" value="TolB, C-terminal domain"/>
    <property type="match status" value="1"/>
</dbReference>
<keyword evidence="7" id="KW-1185">Reference proteome</keyword>
<dbReference type="RefSeq" id="WP_207028694.1">
    <property type="nucleotide sequence ID" value="NZ_JAFLNM010000002.1"/>
</dbReference>
<feature type="domain" description="OmpA-like" evidence="5">
    <location>
        <begin position="580"/>
        <end position="702"/>
    </location>
</feature>
<dbReference type="Gene3D" id="3.30.1330.60">
    <property type="entry name" value="OmpA-like domain"/>
    <property type="match status" value="1"/>
</dbReference>
<name>A0ABS3FFZ2_9FLAO</name>
<comment type="caution">
    <text evidence="6">The sequence shown here is derived from an EMBL/GenBank/DDBJ whole genome shotgun (WGS) entry which is preliminary data.</text>
</comment>
<dbReference type="Pfam" id="PF13620">
    <property type="entry name" value="CarboxypepD_reg"/>
    <property type="match status" value="1"/>
</dbReference>
<reference evidence="6 7" key="1">
    <citation type="submission" date="2021-03" db="EMBL/GenBank/DDBJ databases">
        <title>Muricauda lutimaris sp. nov. and Muricauda ruestringensis sp. nov, two marine members of the Flavobacteriaceae isolated from deep sea sediments of Western Pacific.</title>
        <authorList>
            <person name="Zhao S."/>
            <person name="Liu R."/>
        </authorList>
    </citation>
    <scope>NUCLEOTIDE SEQUENCE [LARGE SCALE GENOMIC DNA]</scope>
    <source>
        <strain evidence="6 7">BC31-3-A3</strain>
    </source>
</reference>
<dbReference type="PANTHER" id="PTHR30329:SF21">
    <property type="entry name" value="LIPOPROTEIN YIAD-RELATED"/>
    <property type="match status" value="1"/>
</dbReference>
<dbReference type="InterPro" id="IPR011042">
    <property type="entry name" value="6-blade_b-propeller_TolB-like"/>
</dbReference>
<dbReference type="SUPFAM" id="SSF49464">
    <property type="entry name" value="Carboxypeptidase regulatory domain-like"/>
    <property type="match status" value="1"/>
</dbReference>
<evidence type="ECO:0000256" key="2">
    <source>
        <dbReference type="ARBA" id="ARBA00023136"/>
    </source>
</evidence>
<dbReference type="Pfam" id="PF00691">
    <property type="entry name" value="OmpA"/>
    <property type="match status" value="1"/>
</dbReference>
<sequence length="702" mass="79650">MLNLQMNVLFICADGVVMKKLTLLIFLLCSFGIFSQELALSDFDGTTSLSGTAKVNGENNSSDFVKHLDGLSNKKLVKYLRKEGIADKLIEKGNEYFDKMWYAESARIFDLVLEKTNAEHTLTLLSRAGDSHYYTGNLEKSYKWYNELYQRYQDQMQEDTFFKYTQTLKGTGKYRRAAALTKILRQKRDQPLKELKRLEPGTWKGATNVKIKNLGINSKYSDFSPMFYKGSDIVYASAKDSSVLTTRRYRWTNQPFLDLYVSKRKNEEGDLFSPEKFSKKINTKYHEASLAFSPDQKTIYFTRNNYGKRLKRGKNGINHLKIYRSQFLGGEWTDAVELPFNGDNYSTGHPTISKDGKKMYFVSDRPGGFGGTDIYVVDIYENDTYSEPKNLGRTVNTDAKEMFPYITDDALYFSSNRAMGFGGLDVYKSDGSGEVFSVGINLGKPINSNRDDFSYIIDASGEQGYFASNRKGGKGDDDIYSFKYTLNLNAISGSVKDITTGDPINEAKIRLFNQNGTLQNEALADSTGKYTFKYLDPVTGYTLVARKEGFEKDSLSVKTKDNEQVEISQFLKKKLIEKEVDVDDIFEPENVYFHFDSHQITANAAKELDKLIAVLKENTELSLKIESHTDAIGSKSYNKYLSDKRAKSTRSYLISKGIDPSRIISAIGYGEDRLLNNCSDGTPCGPGQHRLNRRSEFYIVPE</sequence>
<dbReference type="Proteomes" id="UP000664807">
    <property type="component" value="Unassembled WGS sequence"/>
</dbReference>
<dbReference type="EMBL" id="JAFLNM010000002">
    <property type="protein sequence ID" value="MBO0342080.1"/>
    <property type="molecule type" value="Genomic_DNA"/>
</dbReference>
<dbReference type="SUPFAM" id="SSF82171">
    <property type="entry name" value="DPP6 N-terminal domain-like"/>
    <property type="match status" value="1"/>
</dbReference>
<organism evidence="6 7">
    <name type="scientific">Flagellimonas profundi</name>
    <dbReference type="NCBI Taxonomy" id="2915620"/>
    <lineage>
        <taxon>Bacteria</taxon>
        <taxon>Pseudomonadati</taxon>
        <taxon>Bacteroidota</taxon>
        <taxon>Flavobacteriia</taxon>
        <taxon>Flavobacteriales</taxon>
        <taxon>Flavobacteriaceae</taxon>
        <taxon>Flagellimonas</taxon>
    </lineage>
</organism>
<dbReference type="CDD" id="cd07185">
    <property type="entry name" value="OmpA_C-like"/>
    <property type="match status" value="1"/>
</dbReference>
<dbReference type="PRINTS" id="PR01021">
    <property type="entry name" value="OMPADOMAIN"/>
</dbReference>
<dbReference type="InterPro" id="IPR008969">
    <property type="entry name" value="CarboxyPept-like_regulatory"/>
</dbReference>
<evidence type="ECO:0000313" key="6">
    <source>
        <dbReference type="EMBL" id="MBO0342080.1"/>
    </source>
</evidence>
<dbReference type="InterPro" id="IPR006665">
    <property type="entry name" value="OmpA-like"/>
</dbReference>
<dbReference type="Gene3D" id="1.25.40.10">
    <property type="entry name" value="Tetratricopeptide repeat domain"/>
    <property type="match status" value="1"/>
</dbReference>